<comment type="subcellular location">
    <subcellularLocation>
        <location evidence="6">Cytoplasm</location>
    </subcellularLocation>
</comment>
<feature type="domain" description="CoA-binding" evidence="7">
    <location>
        <begin position="79"/>
        <end position="180"/>
    </location>
</feature>
<dbReference type="NCBIfam" id="NF003994">
    <property type="entry name" value="PRK05472.2-3"/>
    <property type="match status" value="1"/>
</dbReference>
<dbReference type="Pfam" id="PF02629">
    <property type="entry name" value="CoA_binding"/>
    <property type="match status" value="1"/>
</dbReference>
<comment type="caution">
    <text evidence="8">The sequence shown here is derived from an EMBL/GenBank/DDBJ whole genome shotgun (WGS) entry which is preliminary data.</text>
</comment>
<dbReference type="HAMAP" id="MF_01131">
    <property type="entry name" value="Rex"/>
    <property type="match status" value="1"/>
</dbReference>
<keyword evidence="2 6" id="KW-0678">Repressor</keyword>
<dbReference type="NCBIfam" id="NF003996">
    <property type="entry name" value="PRK05472.2-5"/>
    <property type="match status" value="1"/>
</dbReference>
<reference evidence="11 12" key="1">
    <citation type="journal article" date="2020" name="Front. Microbiol.">
        <title>Single-cell genomics of novel Actinobacteria with the Wood-Ljungdahl pathway discovered in a serpentinizing system.</title>
        <authorList>
            <person name="Merino N."/>
            <person name="Kawai M."/>
            <person name="Boyd E.S."/>
            <person name="Colman D.R."/>
            <person name="McGlynn S.E."/>
            <person name="Nealson K.H."/>
            <person name="Kurokawa K."/>
            <person name="Hongoh Y."/>
        </authorList>
    </citation>
    <scope>NUCLEOTIDE SEQUENCE [LARGE SCALE GENOMIC DNA]</scope>
    <source>
        <strain evidence="8 12">S03</strain>
        <strain evidence="9 13">S34</strain>
        <strain evidence="10 11">S47</strain>
    </source>
</reference>
<evidence type="ECO:0000313" key="13">
    <source>
        <dbReference type="Proteomes" id="UP000588083"/>
    </source>
</evidence>
<evidence type="ECO:0000313" key="11">
    <source>
        <dbReference type="Proteomes" id="UP000569018"/>
    </source>
</evidence>
<organism evidence="8 12">
    <name type="scientific">Candidatus Hakubella thermalkaliphila</name>
    <dbReference type="NCBI Taxonomy" id="2754717"/>
    <lineage>
        <taxon>Bacteria</taxon>
        <taxon>Bacillati</taxon>
        <taxon>Actinomycetota</taxon>
        <taxon>Actinomycetota incertae sedis</taxon>
        <taxon>Candidatus Hakubellales</taxon>
        <taxon>Candidatus Hakubellaceae</taxon>
        <taxon>Candidatus Hakubella</taxon>
    </lineage>
</organism>
<dbReference type="GO" id="GO:0003700">
    <property type="term" value="F:DNA-binding transcription factor activity"/>
    <property type="evidence" value="ECO:0007669"/>
    <property type="project" value="UniProtKB-UniRule"/>
</dbReference>
<dbReference type="InterPro" id="IPR022876">
    <property type="entry name" value="Tscrpt_rep_Rex"/>
</dbReference>
<proteinExistence type="inferred from homology"/>
<protein>
    <recommendedName>
        <fullName evidence="6">Redox-sensing transcriptional repressor Rex</fullName>
    </recommendedName>
</protein>
<evidence type="ECO:0000313" key="8">
    <source>
        <dbReference type="EMBL" id="GFP20487.1"/>
    </source>
</evidence>
<comment type="function">
    <text evidence="6">Modulates transcription in response to changes in cellular NADH/NAD(+) redox state.</text>
</comment>
<dbReference type="InterPro" id="IPR036388">
    <property type="entry name" value="WH-like_DNA-bd_sf"/>
</dbReference>
<dbReference type="RefSeq" id="WP_176235598.1">
    <property type="nucleotide sequence ID" value="NZ_BLRU01000467.1"/>
</dbReference>
<dbReference type="GO" id="GO:0045892">
    <property type="term" value="P:negative regulation of DNA-templated transcription"/>
    <property type="evidence" value="ECO:0007669"/>
    <property type="project" value="InterPro"/>
</dbReference>
<dbReference type="Pfam" id="PF06971">
    <property type="entry name" value="Put_DNA-bind_N"/>
    <property type="match status" value="1"/>
</dbReference>
<dbReference type="EMBL" id="BLRZ01000023">
    <property type="protein sequence ID" value="GFP29772.1"/>
    <property type="molecule type" value="Genomic_DNA"/>
</dbReference>
<keyword evidence="1 6" id="KW-0963">Cytoplasm</keyword>
<keyword evidence="13" id="KW-1185">Reference proteome</keyword>
<evidence type="ECO:0000256" key="1">
    <source>
        <dbReference type="ARBA" id="ARBA00022490"/>
    </source>
</evidence>
<dbReference type="NCBIfam" id="NF003989">
    <property type="entry name" value="PRK05472.1-3"/>
    <property type="match status" value="1"/>
</dbReference>
<dbReference type="Proteomes" id="UP000574717">
    <property type="component" value="Unassembled WGS sequence"/>
</dbReference>
<evidence type="ECO:0000256" key="2">
    <source>
        <dbReference type="ARBA" id="ARBA00022491"/>
    </source>
</evidence>
<dbReference type="GO" id="GO:0051775">
    <property type="term" value="P:response to redox state"/>
    <property type="evidence" value="ECO:0007669"/>
    <property type="project" value="InterPro"/>
</dbReference>
<dbReference type="SUPFAM" id="SSF46785">
    <property type="entry name" value="Winged helix' DNA-binding domain"/>
    <property type="match status" value="1"/>
</dbReference>
<accession>A0A6V8NK71</accession>
<dbReference type="GO" id="GO:0005737">
    <property type="term" value="C:cytoplasm"/>
    <property type="evidence" value="ECO:0007669"/>
    <property type="project" value="UniProtKB-SubCell"/>
</dbReference>
<evidence type="ECO:0000313" key="12">
    <source>
        <dbReference type="Proteomes" id="UP000574717"/>
    </source>
</evidence>
<name>A0A6V8NK71_9ACTN</name>
<dbReference type="EMBL" id="BLSD01000036">
    <property type="protein sequence ID" value="GFP39189.1"/>
    <property type="molecule type" value="Genomic_DNA"/>
</dbReference>
<dbReference type="SUPFAM" id="SSF51735">
    <property type="entry name" value="NAD(P)-binding Rossmann-fold domains"/>
    <property type="match status" value="1"/>
</dbReference>
<dbReference type="PANTHER" id="PTHR35786:SF1">
    <property type="entry name" value="REDOX-SENSING TRANSCRIPTIONAL REPRESSOR REX 1"/>
    <property type="match status" value="1"/>
</dbReference>
<keyword evidence="6" id="KW-0520">NAD</keyword>
<dbReference type="Gene3D" id="3.40.50.720">
    <property type="entry name" value="NAD(P)-binding Rossmann-like Domain"/>
    <property type="match status" value="1"/>
</dbReference>
<evidence type="ECO:0000256" key="5">
    <source>
        <dbReference type="ARBA" id="ARBA00023163"/>
    </source>
</evidence>
<keyword evidence="4 6" id="KW-0238">DNA-binding</keyword>
<dbReference type="SMART" id="SM00881">
    <property type="entry name" value="CoA_binding"/>
    <property type="match status" value="1"/>
</dbReference>
<feature type="binding site" evidence="6">
    <location>
        <begin position="90"/>
        <end position="95"/>
    </location>
    <ligand>
        <name>NAD(+)</name>
        <dbReference type="ChEBI" id="CHEBI:57540"/>
    </ligand>
</feature>
<dbReference type="InterPro" id="IPR036390">
    <property type="entry name" value="WH_DNA-bd_sf"/>
</dbReference>
<dbReference type="PANTHER" id="PTHR35786">
    <property type="entry name" value="REDOX-SENSING TRANSCRIPTIONAL REPRESSOR REX"/>
    <property type="match status" value="1"/>
</dbReference>
<sequence>MKEKIYPSGVIHRLSAYLRYLVQLDEVGRTTVSSREISDAAGVNSAEIRRDLSLFKVVGKRGVGYNIKSLITRFNEIIGAQQETRIALIGAGHLGTAIVNYDPLPKHGFVISTIFDNDPERIGQKVGNLVVKDIRELENVVKRHKIATAILAVSPEAAQEVTDLLVDAGVKVILNYTPVRIEVPSGVIVQTTDPVEKLLHTLYYLSRKGQGYSAAG</sequence>
<keyword evidence="3 6" id="KW-0805">Transcription regulation</keyword>
<dbReference type="EMBL" id="BLRU01000467">
    <property type="protein sequence ID" value="GFP20487.1"/>
    <property type="molecule type" value="Genomic_DNA"/>
</dbReference>
<dbReference type="Gene3D" id="1.10.10.10">
    <property type="entry name" value="Winged helix-like DNA-binding domain superfamily/Winged helix DNA-binding domain"/>
    <property type="match status" value="1"/>
</dbReference>
<comment type="subunit">
    <text evidence="6">Homodimer.</text>
</comment>
<comment type="similarity">
    <text evidence="6">Belongs to the transcriptional regulatory Rex family.</text>
</comment>
<dbReference type="InterPro" id="IPR009718">
    <property type="entry name" value="Rex_DNA-bd_C_dom"/>
</dbReference>
<dbReference type="InterPro" id="IPR036291">
    <property type="entry name" value="NAD(P)-bd_dom_sf"/>
</dbReference>
<evidence type="ECO:0000256" key="6">
    <source>
        <dbReference type="HAMAP-Rule" id="MF_01131"/>
    </source>
</evidence>
<dbReference type="GO" id="GO:0003677">
    <property type="term" value="F:DNA binding"/>
    <property type="evidence" value="ECO:0007669"/>
    <property type="project" value="UniProtKB-UniRule"/>
</dbReference>
<evidence type="ECO:0000256" key="4">
    <source>
        <dbReference type="ARBA" id="ARBA00023125"/>
    </source>
</evidence>
<dbReference type="AlphaFoldDB" id="A0A6V8NK71"/>
<dbReference type="Proteomes" id="UP000588083">
    <property type="component" value="Unassembled WGS sequence"/>
</dbReference>
<evidence type="ECO:0000313" key="9">
    <source>
        <dbReference type="EMBL" id="GFP29772.1"/>
    </source>
</evidence>
<dbReference type="NCBIfam" id="NF003995">
    <property type="entry name" value="PRK05472.2-4"/>
    <property type="match status" value="1"/>
</dbReference>
<feature type="DNA-binding region" description="H-T-H motif" evidence="6">
    <location>
        <begin position="16"/>
        <end position="55"/>
    </location>
</feature>
<evidence type="ECO:0000313" key="10">
    <source>
        <dbReference type="EMBL" id="GFP39189.1"/>
    </source>
</evidence>
<dbReference type="Proteomes" id="UP000569018">
    <property type="component" value="Unassembled WGS sequence"/>
</dbReference>
<evidence type="ECO:0000256" key="3">
    <source>
        <dbReference type="ARBA" id="ARBA00023015"/>
    </source>
</evidence>
<evidence type="ECO:0000259" key="7">
    <source>
        <dbReference type="SMART" id="SM00881"/>
    </source>
</evidence>
<dbReference type="InterPro" id="IPR003781">
    <property type="entry name" value="CoA-bd"/>
</dbReference>
<gene>
    <name evidence="6" type="primary">rex</name>
    <name evidence="8" type="ORF">HKBW3S03_01990</name>
    <name evidence="9" type="ORF">HKBW3S34_00692</name>
    <name evidence="10" type="ORF">HKBW3S47_00889</name>
</gene>
<keyword evidence="5 6" id="KW-0804">Transcription</keyword>